<dbReference type="AlphaFoldDB" id="A0A0C9ZMP7"/>
<protein>
    <submittedName>
        <fullName evidence="1">Uncharacterized protein</fullName>
    </submittedName>
</protein>
<evidence type="ECO:0000313" key="1">
    <source>
        <dbReference type="EMBL" id="KIK23652.1"/>
    </source>
</evidence>
<organism evidence="1 2">
    <name type="scientific">Pisolithus microcarpus 441</name>
    <dbReference type="NCBI Taxonomy" id="765257"/>
    <lineage>
        <taxon>Eukaryota</taxon>
        <taxon>Fungi</taxon>
        <taxon>Dikarya</taxon>
        <taxon>Basidiomycota</taxon>
        <taxon>Agaricomycotina</taxon>
        <taxon>Agaricomycetes</taxon>
        <taxon>Agaricomycetidae</taxon>
        <taxon>Boletales</taxon>
        <taxon>Sclerodermatineae</taxon>
        <taxon>Pisolithaceae</taxon>
        <taxon>Pisolithus</taxon>
    </lineage>
</organism>
<reference evidence="2" key="2">
    <citation type="submission" date="2015-01" db="EMBL/GenBank/DDBJ databases">
        <title>Evolutionary Origins and Diversification of the Mycorrhizal Mutualists.</title>
        <authorList>
            <consortium name="DOE Joint Genome Institute"/>
            <consortium name="Mycorrhizal Genomics Consortium"/>
            <person name="Kohler A."/>
            <person name="Kuo A."/>
            <person name="Nagy L.G."/>
            <person name="Floudas D."/>
            <person name="Copeland A."/>
            <person name="Barry K.W."/>
            <person name="Cichocki N."/>
            <person name="Veneault-Fourrey C."/>
            <person name="LaButti K."/>
            <person name="Lindquist E.A."/>
            <person name="Lipzen A."/>
            <person name="Lundell T."/>
            <person name="Morin E."/>
            <person name="Murat C."/>
            <person name="Riley R."/>
            <person name="Ohm R."/>
            <person name="Sun H."/>
            <person name="Tunlid A."/>
            <person name="Henrissat B."/>
            <person name="Grigoriev I.V."/>
            <person name="Hibbett D.S."/>
            <person name="Martin F."/>
        </authorList>
    </citation>
    <scope>NUCLEOTIDE SEQUENCE [LARGE SCALE GENOMIC DNA]</scope>
    <source>
        <strain evidence="2">441</strain>
    </source>
</reference>
<dbReference type="Proteomes" id="UP000054018">
    <property type="component" value="Unassembled WGS sequence"/>
</dbReference>
<keyword evidence="2" id="KW-1185">Reference proteome</keyword>
<reference evidence="1 2" key="1">
    <citation type="submission" date="2014-04" db="EMBL/GenBank/DDBJ databases">
        <authorList>
            <consortium name="DOE Joint Genome Institute"/>
            <person name="Kuo A."/>
            <person name="Kohler A."/>
            <person name="Costa M.D."/>
            <person name="Nagy L.G."/>
            <person name="Floudas D."/>
            <person name="Copeland A."/>
            <person name="Barry K.W."/>
            <person name="Cichocki N."/>
            <person name="Veneault-Fourrey C."/>
            <person name="LaButti K."/>
            <person name="Lindquist E.A."/>
            <person name="Lipzen A."/>
            <person name="Lundell T."/>
            <person name="Morin E."/>
            <person name="Murat C."/>
            <person name="Sun H."/>
            <person name="Tunlid A."/>
            <person name="Henrissat B."/>
            <person name="Grigoriev I.V."/>
            <person name="Hibbett D.S."/>
            <person name="Martin F."/>
            <person name="Nordberg H.P."/>
            <person name="Cantor M.N."/>
            <person name="Hua S.X."/>
        </authorList>
    </citation>
    <scope>NUCLEOTIDE SEQUENCE [LARGE SCALE GENOMIC DNA]</scope>
    <source>
        <strain evidence="1 2">441</strain>
    </source>
</reference>
<evidence type="ECO:0000313" key="2">
    <source>
        <dbReference type="Proteomes" id="UP000054018"/>
    </source>
</evidence>
<accession>A0A0C9ZMP7</accession>
<dbReference type="HOGENOM" id="CLU_2672012_0_0_1"/>
<name>A0A0C9ZMP7_9AGAM</name>
<gene>
    <name evidence="1" type="ORF">PISMIDRAFT_10791</name>
</gene>
<dbReference type="EMBL" id="KN833724">
    <property type="protein sequence ID" value="KIK23652.1"/>
    <property type="molecule type" value="Genomic_DNA"/>
</dbReference>
<proteinExistence type="predicted"/>
<sequence length="75" mass="8289">MSLRERFDSNLRGTICRIDKSPLVSTIALTTTETAFTETAHDAQVTKNIEKQSVGPPREVTTMKTRATPRIVTIG</sequence>